<dbReference type="Proteomes" id="UP000183487">
    <property type="component" value="Unassembled WGS sequence"/>
</dbReference>
<sequence length="223" mass="25151">MIEQLYPCDHCGGRPTLGYSQRTLSPAGDAGVRYDRFVLGADQPVMGDTMRRPLGTPPTERLVCIHCDVCGMQTPWEAIGDDEKTAMARCAAVWNARLSRPPVTVGELRDLVEKEVGACDAQLILDLLSRSDGDWEERGPIFKMLAQRVVDASIVTIESWPIDPVLKDAARYRKLVQLVKWLDIDGERYVSFPRIPTPREHANFLFEDRIANAIDAMPDRNRW</sequence>
<evidence type="ECO:0000313" key="1">
    <source>
        <dbReference type="EMBL" id="SDR54458.1"/>
    </source>
</evidence>
<proteinExistence type="predicted"/>
<gene>
    <name evidence="1" type="ORF">SAMN05443245_7431</name>
</gene>
<dbReference type="OrthoDB" id="9031988at2"/>
<protein>
    <submittedName>
        <fullName evidence="1">Restriction alleviation protein Lar</fullName>
    </submittedName>
</protein>
<reference evidence="2" key="1">
    <citation type="submission" date="2016-10" db="EMBL/GenBank/DDBJ databases">
        <authorList>
            <person name="Varghese N."/>
        </authorList>
    </citation>
    <scope>NUCLEOTIDE SEQUENCE [LARGE SCALE GENOMIC DNA]</scope>
    <source>
        <strain evidence="2">GAS106B</strain>
    </source>
</reference>
<name>A0A1H1JWN8_9BURK</name>
<dbReference type="EMBL" id="FNKP01000004">
    <property type="protein sequence ID" value="SDR54458.1"/>
    <property type="molecule type" value="Genomic_DNA"/>
</dbReference>
<dbReference type="AlphaFoldDB" id="A0A1H1JWN8"/>
<organism evidence="1 2">
    <name type="scientific">Paraburkholderia fungorum</name>
    <dbReference type="NCBI Taxonomy" id="134537"/>
    <lineage>
        <taxon>Bacteria</taxon>
        <taxon>Pseudomonadati</taxon>
        <taxon>Pseudomonadota</taxon>
        <taxon>Betaproteobacteria</taxon>
        <taxon>Burkholderiales</taxon>
        <taxon>Burkholderiaceae</taxon>
        <taxon>Paraburkholderia</taxon>
    </lineage>
</organism>
<dbReference type="Pfam" id="PF14354">
    <property type="entry name" value="Lar_restr_allev"/>
    <property type="match status" value="1"/>
</dbReference>
<dbReference type="RefSeq" id="WP_074774092.1">
    <property type="nucleotide sequence ID" value="NZ_FNKP01000004.1"/>
</dbReference>
<accession>A0A1H1JWN8</accession>
<keyword evidence="2" id="KW-1185">Reference proteome</keyword>
<evidence type="ECO:0000313" key="2">
    <source>
        <dbReference type="Proteomes" id="UP000183487"/>
    </source>
</evidence>